<gene>
    <name evidence="1" type="ORF">GRI38_00745</name>
</gene>
<dbReference type="PANTHER" id="PTHR36451">
    <property type="entry name" value="PAPS-DEPENDENT SULFOTRANSFERASE STF3"/>
    <property type="match status" value="1"/>
</dbReference>
<dbReference type="PANTHER" id="PTHR36451:SF1">
    <property type="entry name" value="OMEGA-HYDROXY-BETA-DIHYDROMENAQUINONE-9 SULFOTRANSFERASE STF3"/>
    <property type="match status" value="1"/>
</dbReference>
<dbReference type="OrthoDB" id="9777890at2"/>
<sequence>MARGKCPKTLNCKVRLIPERKNPTVPPQRTPFIGVAEKVVKAGRAVGFVKPVRLERRALMDDAIAATGLEDFGSRWFEGPMDVLLHSVREEAKLNVAGDFSAMQQFHKVLKDRLWAQMWFARHPEILLRPIARPVVIVGPMRSGTTRLHRLLASDHRFNHLRSFETISPVPRPDFEEVLAGKKKDFRPVLAARIMNVARLANPRTLSIHPTGPYEPEEELGLLVNSMWGMKHEAQWQIPTYGRWCESEDATPAYEQMADLLRLIGWSQQASSIRPWILKTPQHMLDLDALLNVFPDARVIFTHRDPHSVVGSAASLAWNQTIIYSDHVRPDVLGREWLRKTRVQIERMQAARKRIPANRLIDVHYEDVDRDWRGTMDRIYAFLNMDIEPALGGMEDFLERSRALKRFPHNYSLEEFGLTPAMVMDELGDYVRDFEITMEPQVA</sequence>
<evidence type="ECO:0000313" key="1">
    <source>
        <dbReference type="EMBL" id="MXO84561.1"/>
    </source>
</evidence>
<dbReference type="EMBL" id="WTYW01000001">
    <property type="protein sequence ID" value="MXO84561.1"/>
    <property type="molecule type" value="Genomic_DNA"/>
</dbReference>
<dbReference type="Pfam" id="PF13469">
    <property type="entry name" value="Sulfotransfer_3"/>
    <property type="match status" value="1"/>
</dbReference>
<keyword evidence="2" id="KW-1185">Reference proteome</keyword>
<dbReference type="InterPro" id="IPR027417">
    <property type="entry name" value="P-loop_NTPase"/>
</dbReference>
<dbReference type="Proteomes" id="UP000433104">
    <property type="component" value="Unassembled WGS sequence"/>
</dbReference>
<dbReference type="GO" id="GO:0016740">
    <property type="term" value="F:transferase activity"/>
    <property type="evidence" value="ECO:0007669"/>
    <property type="project" value="UniProtKB-KW"/>
</dbReference>
<dbReference type="SUPFAM" id="SSF52540">
    <property type="entry name" value="P-loop containing nucleoside triphosphate hydrolases"/>
    <property type="match status" value="1"/>
</dbReference>
<dbReference type="Gene3D" id="3.40.50.300">
    <property type="entry name" value="P-loop containing nucleotide triphosphate hydrolases"/>
    <property type="match status" value="1"/>
</dbReference>
<keyword evidence="1" id="KW-0808">Transferase</keyword>
<organism evidence="1 2">
    <name type="scientific">Parapontixanthobacter aurantiacus</name>
    <dbReference type="NCBI Taxonomy" id="1463599"/>
    <lineage>
        <taxon>Bacteria</taxon>
        <taxon>Pseudomonadati</taxon>
        <taxon>Pseudomonadota</taxon>
        <taxon>Alphaproteobacteria</taxon>
        <taxon>Sphingomonadales</taxon>
        <taxon>Erythrobacteraceae</taxon>
        <taxon>Parapontixanthobacter</taxon>
    </lineage>
</organism>
<reference evidence="1 2" key="1">
    <citation type="submission" date="2019-12" db="EMBL/GenBank/DDBJ databases">
        <title>Genomic-based taxomic classification of the family Erythrobacteraceae.</title>
        <authorList>
            <person name="Xu L."/>
        </authorList>
    </citation>
    <scope>NUCLEOTIDE SEQUENCE [LARGE SCALE GENOMIC DNA]</scope>
    <source>
        <strain evidence="1 2">MCCC 1A09962</strain>
    </source>
</reference>
<accession>A0A844Z7G3</accession>
<evidence type="ECO:0000313" key="2">
    <source>
        <dbReference type="Proteomes" id="UP000433104"/>
    </source>
</evidence>
<dbReference type="InterPro" id="IPR052736">
    <property type="entry name" value="Stf3_sulfotransferase"/>
</dbReference>
<dbReference type="AlphaFoldDB" id="A0A844Z7G3"/>
<proteinExistence type="predicted"/>
<name>A0A844Z7G3_9SPHN</name>
<comment type="caution">
    <text evidence="1">The sequence shown here is derived from an EMBL/GenBank/DDBJ whole genome shotgun (WGS) entry which is preliminary data.</text>
</comment>
<protein>
    <submittedName>
        <fullName evidence="1">Sulfotransferase</fullName>
    </submittedName>
</protein>